<dbReference type="Proteomes" id="UP000464620">
    <property type="component" value="Chromosome B09"/>
</dbReference>
<gene>
    <name evidence="2" type="ORF">DS421_19g652530</name>
</gene>
<keyword evidence="1" id="KW-0812">Transmembrane</keyword>
<proteinExistence type="predicted"/>
<dbReference type="AlphaFoldDB" id="A0A6B9VB23"/>
<accession>A0A6B9VB23</accession>
<feature type="transmembrane region" description="Helical" evidence="1">
    <location>
        <begin position="525"/>
        <end position="545"/>
    </location>
</feature>
<sequence length="607" mass="67904">MMEQIREPTYGPQQEHEKIPHHEIPEIPQGMHFPPQNYWEQINTSLGELSSNMGQLRMEHQEHSIILHELREHHWFFKRKKTPPSLSFLGTSNNFSLEPEQNSDSEAEKGLQMLLDSDLPALNVDFLELQKPKWRALNCVGKNKLQGRVKRQKQVTNWCSTPRKTSTCESFNAQPKHTPSGPGSRFLHHLLISGAGHSAMSGPCSYVFSTHAPSSPFVNPQKLTQHPLTLFTLPPKLTIDRRPPLTLFTLAIDPLTVALAIDPLTLAIDPLTTRRNPLNQTPNTFCHRTIHSRTISVATLLPHSPPLLYLRKLKEEPSPLLFPLRHFAAFALLHSPSPLFTFALLHSPLSTHHFTFSHHSSLPPLLILFTFVAAPWSSLRPPSPLTLVESALTVAAQPSNLRSPSPLTLVVSAVTVAAHSPLRIVVSALTIDEKVLAKMIDFFLSDLNQSDEAQDSDSIKWRISLLKELESVIRSGMLSGGHAEVRLWLYSSIAGVTASLHAISESSLGIWGFHFSSHKLRAPEILLGIKSTLIFMHLFVLIYGAGCLCQYLAAPHLFSFARCFCFSCFTLAPLLKSGSNEDYWQRQDAAQVMAQVEDLCFLHFVSI</sequence>
<dbReference type="EMBL" id="CP031001">
    <property type="protein sequence ID" value="QHN77418.1"/>
    <property type="molecule type" value="Genomic_DNA"/>
</dbReference>
<reference evidence="2 3" key="1">
    <citation type="submission" date="2020-01" db="EMBL/GenBank/DDBJ databases">
        <title>Genome sequence of Arachis hypogaea, cultivar Shitouqi.</title>
        <authorList>
            <person name="Zhuang W."/>
            <person name="Chen H."/>
            <person name="Varshney R."/>
            <person name="Wang D."/>
            <person name="Ming R."/>
        </authorList>
    </citation>
    <scope>NUCLEOTIDE SEQUENCE [LARGE SCALE GENOMIC DNA]</scope>
    <source>
        <tissue evidence="2">Young leaf</tissue>
    </source>
</reference>
<evidence type="ECO:0000313" key="3">
    <source>
        <dbReference type="Proteomes" id="UP000464620"/>
    </source>
</evidence>
<keyword evidence="1" id="KW-1133">Transmembrane helix</keyword>
<name>A0A6B9VB23_ARAHY</name>
<evidence type="ECO:0000256" key="1">
    <source>
        <dbReference type="SAM" id="Phobius"/>
    </source>
</evidence>
<keyword evidence="1" id="KW-0472">Membrane</keyword>
<evidence type="ECO:0000313" key="2">
    <source>
        <dbReference type="EMBL" id="QHN77418.1"/>
    </source>
</evidence>
<protein>
    <submittedName>
        <fullName evidence="2">Uncharacterized protein</fullName>
    </submittedName>
</protein>
<organism evidence="2 3">
    <name type="scientific">Arachis hypogaea</name>
    <name type="common">Peanut</name>
    <dbReference type="NCBI Taxonomy" id="3818"/>
    <lineage>
        <taxon>Eukaryota</taxon>
        <taxon>Viridiplantae</taxon>
        <taxon>Streptophyta</taxon>
        <taxon>Embryophyta</taxon>
        <taxon>Tracheophyta</taxon>
        <taxon>Spermatophyta</taxon>
        <taxon>Magnoliopsida</taxon>
        <taxon>eudicotyledons</taxon>
        <taxon>Gunneridae</taxon>
        <taxon>Pentapetalae</taxon>
        <taxon>rosids</taxon>
        <taxon>fabids</taxon>
        <taxon>Fabales</taxon>
        <taxon>Fabaceae</taxon>
        <taxon>Papilionoideae</taxon>
        <taxon>50 kb inversion clade</taxon>
        <taxon>dalbergioids sensu lato</taxon>
        <taxon>Dalbergieae</taxon>
        <taxon>Pterocarpus clade</taxon>
        <taxon>Arachis</taxon>
    </lineage>
</organism>